<dbReference type="Proteomes" id="UP001055712">
    <property type="component" value="Unassembled WGS sequence"/>
</dbReference>
<dbReference type="EMBL" id="SIDB01000008">
    <property type="protein sequence ID" value="KAI3429469.1"/>
    <property type="molecule type" value="Genomic_DNA"/>
</dbReference>
<dbReference type="PANTHER" id="PTHR47485">
    <property type="entry name" value="THYLAKOID LUMENAL 17.4 KDA PROTEIN, CHLOROPLASTIC"/>
    <property type="match status" value="1"/>
</dbReference>
<dbReference type="Pfam" id="PF00805">
    <property type="entry name" value="Pentapeptide"/>
    <property type="match status" value="2"/>
</dbReference>
<comment type="caution">
    <text evidence="2">The sequence shown here is derived from an EMBL/GenBank/DDBJ whole genome shotgun (WGS) entry which is preliminary data.</text>
</comment>
<name>A0A9D4TM25_CHLVU</name>
<evidence type="ECO:0000313" key="3">
    <source>
        <dbReference type="Proteomes" id="UP001055712"/>
    </source>
</evidence>
<proteinExistence type="predicted"/>
<reference evidence="2" key="2">
    <citation type="submission" date="2020-11" db="EMBL/GenBank/DDBJ databases">
        <authorList>
            <person name="Cecchin M."/>
            <person name="Marcolungo L."/>
            <person name="Rossato M."/>
            <person name="Girolomoni L."/>
            <person name="Cosentino E."/>
            <person name="Cuine S."/>
            <person name="Li-Beisson Y."/>
            <person name="Delledonne M."/>
            <person name="Ballottari M."/>
        </authorList>
    </citation>
    <scope>NUCLEOTIDE SEQUENCE</scope>
    <source>
        <strain evidence="2">211/11P</strain>
        <tissue evidence="2">Whole cell</tissue>
    </source>
</reference>
<dbReference type="AlphaFoldDB" id="A0A9D4TM25"/>
<organism evidence="2 3">
    <name type="scientific">Chlorella vulgaris</name>
    <name type="common">Green alga</name>
    <dbReference type="NCBI Taxonomy" id="3077"/>
    <lineage>
        <taxon>Eukaryota</taxon>
        <taxon>Viridiplantae</taxon>
        <taxon>Chlorophyta</taxon>
        <taxon>core chlorophytes</taxon>
        <taxon>Trebouxiophyceae</taxon>
        <taxon>Chlorellales</taxon>
        <taxon>Chlorellaceae</taxon>
        <taxon>Chlorella clade</taxon>
        <taxon>Chlorella</taxon>
    </lineage>
</organism>
<dbReference type="InterPro" id="IPR001646">
    <property type="entry name" value="5peptide_repeat"/>
</dbReference>
<dbReference type="OrthoDB" id="9989223at2759"/>
<dbReference type="PANTHER" id="PTHR47485:SF1">
    <property type="entry name" value="THYLAKOID LUMENAL 17.4 KDA PROTEIN, CHLOROPLASTIC"/>
    <property type="match status" value="1"/>
</dbReference>
<reference evidence="2" key="1">
    <citation type="journal article" date="2019" name="Plant J.">
        <title>Chlorella vulgaris genome assembly and annotation reveals the molecular basis for metabolic acclimation to high light conditions.</title>
        <authorList>
            <person name="Cecchin M."/>
            <person name="Marcolungo L."/>
            <person name="Rossato M."/>
            <person name="Girolomoni L."/>
            <person name="Cosentino E."/>
            <person name="Cuine S."/>
            <person name="Li-Beisson Y."/>
            <person name="Delledonne M."/>
            <person name="Ballottari M."/>
        </authorList>
    </citation>
    <scope>NUCLEOTIDE SEQUENCE</scope>
    <source>
        <strain evidence="2">211/11P</strain>
    </source>
</reference>
<keyword evidence="1" id="KW-0677">Repeat</keyword>
<evidence type="ECO:0000313" key="2">
    <source>
        <dbReference type="EMBL" id="KAI3429469.1"/>
    </source>
</evidence>
<sequence>MRPAATVRLTAAAKIQQQLAAACVAASTASLLLLSSGAAYARQPPIQEEAGRCTIEALDKFADTRATFSLEASGGNMAEAVVDIRGCDYSNLDLKGKVLSGVKMQDSNFSGSNLVGLQFARAQAQGANLRGADLTDVNAFATAFDGADLEDAQFENAVLSNASFGQYEGRWANLKGAHFEGALLSSSDVVRVCANPTLDLYTKQAELGCRKSR</sequence>
<evidence type="ECO:0000256" key="1">
    <source>
        <dbReference type="ARBA" id="ARBA00022737"/>
    </source>
</evidence>
<keyword evidence="3" id="KW-1185">Reference proteome</keyword>
<dbReference type="Gene3D" id="2.160.20.80">
    <property type="entry name" value="E3 ubiquitin-protein ligase SopA"/>
    <property type="match status" value="1"/>
</dbReference>
<accession>A0A9D4TM25</accession>
<dbReference type="SUPFAM" id="SSF141571">
    <property type="entry name" value="Pentapeptide repeat-like"/>
    <property type="match status" value="1"/>
</dbReference>
<protein>
    <submittedName>
        <fullName evidence="2">Uncharacterized protein</fullName>
    </submittedName>
</protein>
<gene>
    <name evidence="2" type="ORF">D9Q98_005561</name>
</gene>